<reference evidence="2 3" key="1">
    <citation type="submission" date="2017-02" db="EMBL/GenBank/DDBJ databases">
        <authorList>
            <person name="Peterson S.W."/>
        </authorList>
    </citation>
    <scope>NUCLEOTIDE SEQUENCE [LARGE SCALE GENOMIC DNA]</scope>
    <source>
        <strain evidence="2 3">DSM 45154</strain>
    </source>
</reference>
<feature type="region of interest" description="Disordered" evidence="1">
    <location>
        <begin position="32"/>
        <end position="74"/>
    </location>
</feature>
<dbReference type="EMBL" id="FUWS01000002">
    <property type="protein sequence ID" value="SJZ61300.1"/>
    <property type="molecule type" value="Genomic_DNA"/>
</dbReference>
<proteinExistence type="predicted"/>
<accession>A0A1T4M2S9</accession>
<dbReference type="STRING" id="1122192.SAMN02745673_00921"/>
<name>A0A1T4M2S9_9ACTN</name>
<dbReference type="AlphaFoldDB" id="A0A1T4M2S9"/>
<sequence>MKRPFTVFFAPVLADGRPSATEGIAERTHYHHERTANTGNCGPAGEAGPRLVEGDPPPVLPLGSSRGTAPRERA</sequence>
<evidence type="ECO:0000313" key="2">
    <source>
        <dbReference type="EMBL" id="SJZ61300.1"/>
    </source>
</evidence>
<protein>
    <submittedName>
        <fullName evidence="2">Uncharacterized protein</fullName>
    </submittedName>
</protein>
<dbReference type="Proteomes" id="UP000190637">
    <property type="component" value="Unassembled WGS sequence"/>
</dbReference>
<organism evidence="2 3">
    <name type="scientific">Marinactinospora thermotolerans DSM 45154</name>
    <dbReference type="NCBI Taxonomy" id="1122192"/>
    <lineage>
        <taxon>Bacteria</taxon>
        <taxon>Bacillati</taxon>
        <taxon>Actinomycetota</taxon>
        <taxon>Actinomycetes</taxon>
        <taxon>Streptosporangiales</taxon>
        <taxon>Nocardiopsidaceae</taxon>
        <taxon>Marinactinospora</taxon>
    </lineage>
</organism>
<evidence type="ECO:0000313" key="3">
    <source>
        <dbReference type="Proteomes" id="UP000190637"/>
    </source>
</evidence>
<keyword evidence="3" id="KW-1185">Reference proteome</keyword>
<evidence type="ECO:0000256" key="1">
    <source>
        <dbReference type="SAM" id="MobiDB-lite"/>
    </source>
</evidence>
<gene>
    <name evidence="2" type="ORF">SAMN02745673_00921</name>
</gene>